<feature type="transmembrane region" description="Helical" evidence="1">
    <location>
        <begin position="6"/>
        <end position="23"/>
    </location>
</feature>
<evidence type="ECO:0000313" key="3">
    <source>
        <dbReference type="Proteomes" id="UP000010473"/>
    </source>
</evidence>
<keyword evidence="1" id="KW-0812">Transmembrane</keyword>
<dbReference type="HOGENOM" id="CLU_189138_3_0_3"/>
<keyword evidence="1" id="KW-1133">Transmembrane helix</keyword>
<dbReference type="RefSeq" id="WP_015192478.1">
    <property type="nucleotide sequence ID" value="NC_019748.1"/>
</dbReference>
<dbReference type="AlphaFoldDB" id="K9XQA8"/>
<dbReference type="EMBL" id="CP003653">
    <property type="protein sequence ID" value="AFZ34805.1"/>
    <property type="molecule type" value="Genomic_DNA"/>
</dbReference>
<dbReference type="Proteomes" id="UP000010473">
    <property type="component" value="Chromosome"/>
</dbReference>
<reference evidence="3" key="1">
    <citation type="journal article" date="2013" name="Proc. Natl. Acad. Sci. U.S.A.">
        <title>Improving the coverage of the cyanobacterial phylum using diversity-driven genome sequencing.</title>
        <authorList>
            <person name="Shih P.M."/>
            <person name="Wu D."/>
            <person name="Latifi A."/>
            <person name="Axen S.D."/>
            <person name="Fewer D.P."/>
            <person name="Talla E."/>
            <person name="Calteau A."/>
            <person name="Cai F."/>
            <person name="Tandeau de Marsac N."/>
            <person name="Rippka R."/>
            <person name="Herdman M."/>
            <person name="Sivonen K."/>
            <person name="Coursin T."/>
            <person name="Laurent T."/>
            <person name="Goodwin L."/>
            <person name="Nolan M."/>
            <person name="Davenport K.W."/>
            <person name="Han C.S."/>
            <person name="Rubin E.M."/>
            <person name="Eisen J.A."/>
            <person name="Woyke T."/>
            <person name="Gugger M."/>
            <person name="Kerfeld C.A."/>
        </authorList>
    </citation>
    <scope>NUCLEOTIDE SEQUENCE [LARGE SCALE GENOMIC DNA]</scope>
    <source>
        <strain evidence="3">ATCC 29371 / PCC 7437</strain>
    </source>
</reference>
<proteinExistence type="predicted"/>
<name>K9XQA8_STAC7</name>
<dbReference type="STRING" id="111780.Sta7437_1235"/>
<dbReference type="eggNOG" id="ENOG50339ZS">
    <property type="taxonomic scope" value="Bacteria"/>
</dbReference>
<dbReference type="KEGG" id="scs:Sta7437_1235"/>
<evidence type="ECO:0000256" key="1">
    <source>
        <dbReference type="SAM" id="Phobius"/>
    </source>
</evidence>
<evidence type="ECO:0000313" key="2">
    <source>
        <dbReference type="EMBL" id="AFZ34805.1"/>
    </source>
</evidence>
<accession>K9XQA8</accession>
<keyword evidence="3" id="KW-1185">Reference proteome</keyword>
<feature type="transmembrane region" description="Helical" evidence="1">
    <location>
        <begin position="30"/>
        <end position="51"/>
    </location>
</feature>
<organism evidence="2 3">
    <name type="scientific">Stanieria cyanosphaera (strain ATCC 29371 / PCC 7437)</name>
    <dbReference type="NCBI Taxonomy" id="111780"/>
    <lineage>
        <taxon>Bacteria</taxon>
        <taxon>Bacillati</taxon>
        <taxon>Cyanobacteriota</taxon>
        <taxon>Cyanophyceae</taxon>
        <taxon>Pleurocapsales</taxon>
        <taxon>Dermocarpellaceae</taxon>
        <taxon>Stanieria</taxon>
    </lineage>
</organism>
<protein>
    <submittedName>
        <fullName evidence="2">Uncharacterized protein</fullName>
    </submittedName>
</protein>
<sequence>MSVELIVVIASVVITWLIFTWLVKVLKASLSTAITIAAILLILQLVFGIQYQTIWQEIIKLPEIIWQLINKN</sequence>
<gene>
    <name evidence="2" type="ordered locus">Sta7437_1235</name>
</gene>
<keyword evidence="1" id="KW-0472">Membrane</keyword>